<gene>
    <name evidence="3" type="ORF">EIM92_14905</name>
</gene>
<evidence type="ECO:0000259" key="2">
    <source>
        <dbReference type="Pfam" id="PF07833"/>
    </source>
</evidence>
<name>A0A3Q8S5D1_9BACL</name>
<feature type="signal peptide" evidence="1">
    <location>
        <begin position="1"/>
        <end position="32"/>
    </location>
</feature>
<keyword evidence="4" id="KW-1185">Reference proteome</keyword>
<dbReference type="PROSITE" id="PS50012">
    <property type="entry name" value="RCC1_3"/>
    <property type="match status" value="2"/>
</dbReference>
<feature type="domain" description="Copper amine oxidase-like N-terminal" evidence="2">
    <location>
        <begin position="378"/>
        <end position="484"/>
    </location>
</feature>
<dbReference type="InterPro" id="IPR051553">
    <property type="entry name" value="Ran_GTPase-activating"/>
</dbReference>
<dbReference type="OrthoDB" id="27389at2"/>
<dbReference type="Proteomes" id="UP000273145">
    <property type="component" value="Chromosome"/>
</dbReference>
<organism evidence="3 4">
    <name type="scientific">Paenibacillus lentus</name>
    <dbReference type="NCBI Taxonomy" id="1338368"/>
    <lineage>
        <taxon>Bacteria</taxon>
        <taxon>Bacillati</taxon>
        <taxon>Bacillota</taxon>
        <taxon>Bacilli</taxon>
        <taxon>Bacillales</taxon>
        <taxon>Paenibacillaceae</taxon>
        <taxon>Paenibacillus</taxon>
    </lineage>
</organism>
<dbReference type="EMBL" id="CP034248">
    <property type="protein sequence ID" value="AZK47288.1"/>
    <property type="molecule type" value="Genomic_DNA"/>
</dbReference>
<dbReference type="PANTHER" id="PTHR45982">
    <property type="entry name" value="REGULATOR OF CHROMOSOME CONDENSATION"/>
    <property type="match status" value="1"/>
</dbReference>
<proteinExistence type="predicted"/>
<keyword evidence="1" id="KW-0732">Signal</keyword>
<dbReference type="InterPro" id="IPR009091">
    <property type="entry name" value="RCC1/BLIP-II"/>
</dbReference>
<dbReference type="SUPFAM" id="SSF50985">
    <property type="entry name" value="RCC1/BLIP-II"/>
    <property type="match status" value="1"/>
</dbReference>
<protein>
    <recommendedName>
        <fullName evidence="2">Copper amine oxidase-like N-terminal domain-containing protein</fullName>
    </recommendedName>
</protein>
<dbReference type="AlphaFoldDB" id="A0A3Q8S5D1"/>
<dbReference type="InterPro" id="IPR012854">
    <property type="entry name" value="Cu_amine_oxidase-like_N"/>
</dbReference>
<accession>A0A3Q8S5D1</accession>
<dbReference type="Pfam" id="PF13540">
    <property type="entry name" value="RCC1_2"/>
    <property type="match status" value="1"/>
</dbReference>
<evidence type="ECO:0000313" key="4">
    <source>
        <dbReference type="Proteomes" id="UP000273145"/>
    </source>
</evidence>
<dbReference type="Gene3D" id="3.30.457.10">
    <property type="entry name" value="Copper amine oxidase-like, N-terminal domain"/>
    <property type="match status" value="1"/>
</dbReference>
<dbReference type="Pfam" id="PF07833">
    <property type="entry name" value="Cu_amine_oxidN1"/>
    <property type="match status" value="1"/>
</dbReference>
<dbReference type="SUPFAM" id="SSF55383">
    <property type="entry name" value="Copper amine oxidase, domain N"/>
    <property type="match status" value="1"/>
</dbReference>
<dbReference type="PANTHER" id="PTHR45982:SF1">
    <property type="entry name" value="REGULATOR OF CHROMOSOME CONDENSATION"/>
    <property type="match status" value="1"/>
</dbReference>
<dbReference type="GO" id="GO:0005085">
    <property type="term" value="F:guanyl-nucleotide exchange factor activity"/>
    <property type="evidence" value="ECO:0007669"/>
    <property type="project" value="TreeGrafter"/>
</dbReference>
<dbReference type="InterPro" id="IPR000408">
    <property type="entry name" value="Reg_chr_condens"/>
</dbReference>
<dbReference type="Gene3D" id="2.130.10.30">
    <property type="entry name" value="Regulator of chromosome condensation 1/beta-lactamase-inhibitor protein II"/>
    <property type="match status" value="1"/>
</dbReference>
<dbReference type="SUPFAM" id="SSF50978">
    <property type="entry name" value="WD40 repeat-like"/>
    <property type="match status" value="1"/>
</dbReference>
<dbReference type="GO" id="GO:0005737">
    <property type="term" value="C:cytoplasm"/>
    <property type="evidence" value="ECO:0007669"/>
    <property type="project" value="TreeGrafter"/>
</dbReference>
<sequence length="489" mass="52845">MLMKRGKFGRCRAALAGILLSLIMLVPPTAQATPPEQMPSQKGKWLSDVVAISAGDYAVYAIKKDGTAWAWGGMRDRGILGNGSFIPVKTPVRMHIDEVKDIAGGSMHTLILRKDGTVWATGDNSDGQLGIGATSDQPVLEPVQVTDLVNIVAISASGNQSLALGADGTVWQWGRRNSVHTPSSVPAKLEGIPAIQAIAASHLTVSALDKDGQVWITGSAVTNMNPDPQWEPTTVQGDAMGKAIAIATGSQKAAALLDDGTVVIWKNSKVYPTAGDLLTPTKVKPADQLTRLEGGSLMMFSSIKQDGTVWVWDTFLDETEYTAVQVEGITNAIDLANTSMREQYALLSNGTVMKWNYYGGSSKPSKPQLVEDSIRVEINGDKLDFTYPPTLVNNVSYVPLRGVFEHLGAKVTWMNQMNTVHVSKGSMKVVINLHTLDTTINGKKVADNLKPFNENYTTMVPLRFIAEALGAKVNWSNEQHRVRIELPNP</sequence>
<dbReference type="KEGG" id="plen:EIM92_14905"/>
<evidence type="ECO:0000256" key="1">
    <source>
        <dbReference type="SAM" id="SignalP"/>
    </source>
</evidence>
<dbReference type="InterPro" id="IPR036322">
    <property type="entry name" value="WD40_repeat_dom_sf"/>
</dbReference>
<dbReference type="InterPro" id="IPR036582">
    <property type="entry name" value="Mao_N_sf"/>
</dbReference>
<feature type="chain" id="PRO_5018657605" description="Copper amine oxidase-like N-terminal domain-containing protein" evidence="1">
    <location>
        <begin position="33"/>
        <end position="489"/>
    </location>
</feature>
<reference evidence="3 4" key="1">
    <citation type="submission" date="2018-11" db="EMBL/GenBank/DDBJ databases">
        <title>Genome sequencing of Paenibacillus lentus DSM25539(T).</title>
        <authorList>
            <person name="Kook J.-K."/>
            <person name="Park S.-N."/>
            <person name="Lim Y.K."/>
        </authorList>
    </citation>
    <scope>NUCLEOTIDE SEQUENCE [LARGE SCALE GENOMIC DNA]</scope>
    <source>
        <strain evidence="3 4">DSM 25539</strain>
    </source>
</reference>
<evidence type="ECO:0000313" key="3">
    <source>
        <dbReference type="EMBL" id="AZK47288.1"/>
    </source>
</evidence>